<comment type="function">
    <text evidence="5">Involved in chemotaxis. Part of a chemotaxis signal transduction system that modulates chemotaxis in response to various stimuli. Catalyzes the demethylation of specific methylglutamate residues introduced into the chemoreceptors (methyl-accepting chemotaxis proteins or MCP) by CheR. Also mediates the irreversible deamidation of specific glutamine residues to glutamic acid.</text>
</comment>
<dbReference type="PROSITE" id="PS50122">
    <property type="entry name" value="CHEB"/>
    <property type="match status" value="1"/>
</dbReference>
<organism evidence="10 11">
    <name type="scientific">Anaeromyxobacter paludicola</name>
    <dbReference type="NCBI Taxonomy" id="2918171"/>
    <lineage>
        <taxon>Bacteria</taxon>
        <taxon>Pseudomonadati</taxon>
        <taxon>Myxococcota</taxon>
        <taxon>Myxococcia</taxon>
        <taxon>Myxococcales</taxon>
        <taxon>Cystobacterineae</taxon>
        <taxon>Anaeromyxobacteraceae</taxon>
        <taxon>Anaeromyxobacter</taxon>
    </lineage>
</organism>
<evidence type="ECO:0000256" key="2">
    <source>
        <dbReference type="ARBA" id="ARBA00022500"/>
    </source>
</evidence>
<dbReference type="EC" id="3.1.1.61" evidence="5"/>
<feature type="domain" description="Response regulatory" evidence="8">
    <location>
        <begin position="6"/>
        <end position="124"/>
    </location>
</feature>
<dbReference type="NCBIfam" id="NF001965">
    <property type="entry name" value="PRK00742.1"/>
    <property type="match status" value="1"/>
</dbReference>
<feature type="active site" evidence="5 6">
    <location>
        <position position="176"/>
    </location>
</feature>
<dbReference type="CDD" id="cd16432">
    <property type="entry name" value="CheB_Rec"/>
    <property type="match status" value="1"/>
</dbReference>
<dbReference type="PANTHER" id="PTHR42872">
    <property type="entry name" value="PROTEIN-GLUTAMATE METHYLESTERASE/PROTEIN-GLUTAMINE GLUTAMINASE"/>
    <property type="match status" value="1"/>
</dbReference>
<dbReference type="SMART" id="SM00448">
    <property type="entry name" value="REC"/>
    <property type="match status" value="1"/>
</dbReference>
<reference evidence="11" key="1">
    <citation type="journal article" date="2022" name="Int. J. Syst. Evol. Microbiol.">
        <title>Anaeromyxobacter oryzae sp. nov., Anaeromyxobacter diazotrophicus sp. nov. and Anaeromyxobacter paludicola sp. nov., isolated from paddy soils.</title>
        <authorList>
            <person name="Itoh H."/>
            <person name="Xu Z."/>
            <person name="Mise K."/>
            <person name="Masuda Y."/>
            <person name="Ushijima N."/>
            <person name="Hayakawa C."/>
            <person name="Shiratori Y."/>
            <person name="Senoo K."/>
        </authorList>
    </citation>
    <scope>NUCLEOTIDE SEQUENCE [LARGE SCALE GENOMIC DNA]</scope>
    <source>
        <strain evidence="11">Red630</strain>
    </source>
</reference>
<dbReference type="RefSeq" id="WP_248346039.1">
    <property type="nucleotide sequence ID" value="NZ_AP025592.1"/>
</dbReference>
<dbReference type="Pfam" id="PF01339">
    <property type="entry name" value="CheB_methylest"/>
    <property type="match status" value="1"/>
</dbReference>
<evidence type="ECO:0000259" key="8">
    <source>
        <dbReference type="PROSITE" id="PS50110"/>
    </source>
</evidence>
<dbReference type="EMBL" id="AP025592">
    <property type="protein sequence ID" value="BDG08800.1"/>
    <property type="molecule type" value="Genomic_DNA"/>
</dbReference>
<comment type="subcellular location">
    <subcellularLocation>
        <location evidence="5">Cytoplasm</location>
    </subcellularLocation>
</comment>
<evidence type="ECO:0000256" key="6">
    <source>
        <dbReference type="PROSITE-ProRule" id="PRU00050"/>
    </source>
</evidence>
<dbReference type="PROSITE" id="PS50110">
    <property type="entry name" value="RESPONSE_REGULATORY"/>
    <property type="match status" value="1"/>
</dbReference>
<dbReference type="Gene3D" id="3.40.50.2300">
    <property type="match status" value="1"/>
</dbReference>
<dbReference type="InterPro" id="IPR011006">
    <property type="entry name" value="CheY-like_superfamily"/>
</dbReference>
<dbReference type="InterPro" id="IPR001789">
    <property type="entry name" value="Sig_transdc_resp-reg_receiver"/>
</dbReference>
<dbReference type="InterPro" id="IPR000673">
    <property type="entry name" value="Sig_transdc_resp-reg_Me-estase"/>
</dbReference>
<protein>
    <recommendedName>
        <fullName evidence="5">Protein-glutamate methylesterase/protein-glutamine glutaminase</fullName>
        <ecNumber evidence="5">3.1.1.61</ecNumber>
        <ecNumber evidence="5">3.5.1.44</ecNumber>
    </recommendedName>
</protein>
<feature type="active site" evidence="5 6">
    <location>
        <position position="296"/>
    </location>
</feature>
<keyword evidence="2 5" id="KW-0145">Chemotaxis</keyword>
<dbReference type="CDD" id="cd17541">
    <property type="entry name" value="REC_CheB-like"/>
    <property type="match status" value="1"/>
</dbReference>
<feature type="active site" evidence="5 6">
    <location>
        <position position="203"/>
    </location>
</feature>
<proteinExistence type="inferred from homology"/>
<feature type="modified residue" description="4-aspartylphosphate" evidence="5 7">
    <location>
        <position position="57"/>
    </location>
</feature>
<keyword evidence="11" id="KW-1185">Reference proteome</keyword>
<evidence type="ECO:0000313" key="10">
    <source>
        <dbReference type="EMBL" id="BDG08800.1"/>
    </source>
</evidence>
<keyword evidence="1 5" id="KW-0963">Cytoplasm</keyword>
<dbReference type="Gene3D" id="3.40.50.180">
    <property type="entry name" value="Methylesterase CheB, C-terminal domain"/>
    <property type="match status" value="1"/>
</dbReference>
<dbReference type="PIRSF" id="PIRSF000876">
    <property type="entry name" value="RR_chemtxs_CheB"/>
    <property type="match status" value="1"/>
</dbReference>
<dbReference type="SUPFAM" id="SSF52738">
    <property type="entry name" value="Methylesterase CheB, C-terminal domain"/>
    <property type="match status" value="1"/>
</dbReference>
<dbReference type="InterPro" id="IPR035909">
    <property type="entry name" value="CheB_C"/>
</dbReference>
<dbReference type="EC" id="3.5.1.44" evidence="5"/>
<comment type="catalytic activity">
    <reaction evidence="4 5">
        <text>[protein]-L-glutamate 5-O-methyl ester + H2O = L-glutamyl-[protein] + methanol + H(+)</text>
        <dbReference type="Rhea" id="RHEA:23236"/>
        <dbReference type="Rhea" id="RHEA-COMP:10208"/>
        <dbReference type="Rhea" id="RHEA-COMP:10311"/>
        <dbReference type="ChEBI" id="CHEBI:15377"/>
        <dbReference type="ChEBI" id="CHEBI:15378"/>
        <dbReference type="ChEBI" id="CHEBI:17790"/>
        <dbReference type="ChEBI" id="CHEBI:29973"/>
        <dbReference type="ChEBI" id="CHEBI:82795"/>
        <dbReference type="EC" id="3.1.1.61"/>
    </reaction>
</comment>
<dbReference type="PANTHER" id="PTHR42872:SF6">
    <property type="entry name" value="PROTEIN-GLUTAMATE METHYLESTERASE_PROTEIN-GLUTAMINE GLUTAMINASE"/>
    <property type="match status" value="1"/>
</dbReference>
<keyword evidence="3 5" id="KW-0378">Hydrolase</keyword>
<dbReference type="InterPro" id="IPR008248">
    <property type="entry name" value="CheB-like"/>
</dbReference>
<evidence type="ECO:0000313" key="11">
    <source>
        <dbReference type="Proteomes" id="UP001162734"/>
    </source>
</evidence>
<name>A0ABM7XAB9_9BACT</name>
<gene>
    <name evidence="5 10" type="primary">cheB</name>
    <name evidence="10" type="ORF">AMPC_19130</name>
</gene>
<comment type="PTM">
    <text evidence="5">Phosphorylated by CheA. Phosphorylation of the N-terminal regulatory domain activates the methylesterase activity.</text>
</comment>
<dbReference type="Proteomes" id="UP001162734">
    <property type="component" value="Chromosome"/>
</dbReference>
<evidence type="ECO:0000259" key="9">
    <source>
        <dbReference type="PROSITE" id="PS50122"/>
    </source>
</evidence>
<keyword evidence="5 7" id="KW-0597">Phosphoprotein</keyword>
<comment type="domain">
    <text evidence="5">Contains a C-terminal catalytic domain, and an N-terminal region which modulates catalytic activity.</text>
</comment>
<evidence type="ECO:0000256" key="5">
    <source>
        <dbReference type="HAMAP-Rule" id="MF_00099"/>
    </source>
</evidence>
<accession>A0ABM7XAB9</accession>
<evidence type="ECO:0000256" key="4">
    <source>
        <dbReference type="ARBA" id="ARBA00048267"/>
    </source>
</evidence>
<comment type="similarity">
    <text evidence="5">Belongs to the CheB family.</text>
</comment>
<evidence type="ECO:0000256" key="3">
    <source>
        <dbReference type="ARBA" id="ARBA00022801"/>
    </source>
</evidence>
<dbReference type="HAMAP" id="MF_00099">
    <property type="entry name" value="CheB_chemtxs"/>
    <property type="match status" value="1"/>
</dbReference>
<evidence type="ECO:0000256" key="1">
    <source>
        <dbReference type="ARBA" id="ARBA00022490"/>
    </source>
</evidence>
<sequence length="356" mass="37729">MNVPIRVLVVEDSLTIRKRLVEVLGEDPELQVVGEAEDGQRGVDLCRALRPDVVTLDMMMPVMTGVEAAEQIMAYCPTPILVVSASTNRGELFRTYDALAAGALDVLEKPGGHELADGWEGRLRAAVKLVSRIKVITHLRGRLAVARPSAPLEVAPVPPPAPARAGRLRAVAVGGSTGSPGAVLEILQALPRRFAAPVLLVVHINEPFGRAFADWLDTQSPLRVRYARDREPLEAASGVLMAPPGQHLFLERGLLRLDLGPERHSCRPSVDVLFESVARELGPDGLACLLTGMGRDGAAGMLAVRRAGGRTIAQDEATSVVFGMPREAILLGAAERVLPLGEIGDALAAAEAGGLP</sequence>
<comment type="catalytic activity">
    <reaction evidence="5">
        <text>L-glutaminyl-[protein] + H2O = L-glutamyl-[protein] + NH4(+)</text>
        <dbReference type="Rhea" id="RHEA:16441"/>
        <dbReference type="Rhea" id="RHEA-COMP:10207"/>
        <dbReference type="Rhea" id="RHEA-COMP:10208"/>
        <dbReference type="ChEBI" id="CHEBI:15377"/>
        <dbReference type="ChEBI" id="CHEBI:28938"/>
        <dbReference type="ChEBI" id="CHEBI:29973"/>
        <dbReference type="ChEBI" id="CHEBI:30011"/>
        <dbReference type="EC" id="3.5.1.44"/>
    </reaction>
</comment>
<feature type="domain" description="CheB-type methylesterase" evidence="9">
    <location>
        <begin position="160"/>
        <end position="349"/>
    </location>
</feature>
<evidence type="ECO:0000256" key="7">
    <source>
        <dbReference type="PROSITE-ProRule" id="PRU00169"/>
    </source>
</evidence>
<dbReference type="Pfam" id="PF00072">
    <property type="entry name" value="Response_reg"/>
    <property type="match status" value="1"/>
</dbReference>
<dbReference type="SUPFAM" id="SSF52172">
    <property type="entry name" value="CheY-like"/>
    <property type="match status" value="1"/>
</dbReference>